<dbReference type="GO" id="GO:0004519">
    <property type="term" value="F:endonuclease activity"/>
    <property type="evidence" value="ECO:0007669"/>
    <property type="project" value="UniProtKB-KW"/>
</dbReference>
<sequence>MRIGTWNMEKYPFAGQGKGPEAAAFLASARVDLWLLTEVNAGWRTPGEVLVVSPRRVLGDSQRRWAGIQTALPSTPLPDDGRIPAAAEEALCLARVQLPTGSSAATVLVACSVLPWDDAAASWPGLPSGNLNDQARFVLDHHVDRIRRARRPGEPIIWGGDFNQALRRPTPELEQVGYRTLGTVDGIARLRTAFDQCGLRPLTEYAENRMPGREAIDHLAVSRELTVAGDVEVFRPPTTAAGTRLSDHAAYVADVEL</sequence>
<dbReference type="OrthoDB" id="3775134at2"/>
<feature type="domain" description="Endonuclease/exonuclease/phosphatase" evidence="1">
    <location>
        <begin position="5"/>
        <end position="248"/>
    </location>
</feature>
<dbReference type="EMBL" id="FOWE01000002">
    <property type="protein sequence ID" value="SFO00963.1"/>
    <property type="molecule type" value="Genomic_DNA"/>
</dbReference>
<evidence type="ECO:0000313" key="3">
    <source>
        <dbReference type="Proteomes" id="UP000183642"/>
    </source>
</evidence>
<dbReference type="InterPro" id="IPR005135">
    <property type="entry name" value="Endo/exonuclease/phosphatase"/>
</dbReference>
<dbReference type="Pfam" id="PF03372">
    <property type="entry name" value="Exo_endo_phos"/>
    <property type="match status" value="1"/>
</dbReference>
<dbReference type="AlphaFoldDB" id="A0A1I5DP14"/>
<organism evidence="2 3">
    <name type="scientific">Geodermatophilus obscurus</name>
    <dbReference type="NCBI Taxonomy" id="1861"/>
    <lineage>
        <taxon>Bacteria</taxon>
        <taxon>Bacillati</taxon>
        <taxon>Actinomycetota</taxon>
        <taxon>Actinomycetes</taxon>
        <taxon>Geodermatophilales</taxon>
        <taxon>Geodermatophilaceae</taxon>
        <taxon>Geodermatophilus</taxon>
    </lineage>
</organism>
<name>A0A1I5DP14_9ACTN</name>
<proteinExistence type="predicted"/>
<accession>A0A1I5DP14</accession>
<dbReference type="Gene3D" id="3.60.10.10">
    <property type="entry name" value="Endonuclease/exonuclease/phosphatase"/>
    <property type="match status" value="1"/>
</dbReference>
<dbReference type="InterPro" id="IPR036691">
    <property type="entry name" value="Endo/exonu/phosph_ase_sf"/>
</dbReference>
<gene>
    <name evidence="2" type="ORF">SAMN05660359_00929</name>
</gene>
<keyword evidence="2" id="KW-0255">Endonuclease</keyword>
<dbReference type="GO" id="GO:0004527">
    <property type="term" value="F:exonuclease activity"/>
    <property type="evidence" value="ECO:0007669"/>
    <property type="project" value="UniProtKB-KW"/>
</dbReference>
<dbReference type="RefSeq" id="WP_143108020.1">
    <property type="nucleotide sequence ID" value="NZ_FOWE01000002.1"/>
</dbReference>
<evidence type="ECO:0000313" key="2">
    <source>
        <dbReference type="EMBL" id="SFO00963.1"/>
    </source>
</evidence>
<evidence type="ECO:0000259" key="1">
    <source>
        <dbReference type="Pfam" id="PF03372"/>
    </source>
</evidence>
<reference evidence="3" key="1">
    <citation type="submission" date="2016-10" db="EMBL/GenBank/DDBJ databases">
        <authorList>
            <person name="Varghese N."/>
            <person name="Submissions S."/>
        </authorList>
    </citation>
    <scope>NUCLEOTIDE SEQUENCE [LARGE SCALE GENOMIC DNA]</scope>
    <source>
        <strain evidence="3">DSM 43161</strain>
    </source>
</reference>
<dbReference type="SUPFAM" id="SSF56219">
    <property type="entry name" value="DNase I-like"/>
    <property type="match status" value="1"/>
</dbReference>
<keyword evidence="2" id="KW-0540">Nuclease</keyword>
<keyword evidence="2" id="KW-0378">Hydrolase</keyword>
<keyword evidence="2" id="KW-0269">Exonuclease</keyword>
<dbReference type="Proteomes" id="UP000183642">
    <property type="component" value="Unassembled WGS sequence"/>
</dbReference>
<protein>
    <submittedName>
        <fullName evidence="2">Endonuclease/Exonuclease/phosphatase family protein</fullName>
    </submittedName>
</protein>
<keyword evidence="3" id="KW-1185">Reference proteome</keyword>